<dbReference type="InterPro" id="IPR035965">
    <property type="entry name" value="PAS-like_dom_sf"/>
</dbReference>
<dbReference type="AlphaFoldDB" id="A0A4Q2L7H5"/>
<keyword evidence="8" id="KW-0812">Transmembrane</keyword>
<dbReference type="CDD" id="cd00075">
    <property type="entry name" value="HATPase"/>
    <property type="match status" value="1"/>
</dbReference>
<dbReference type="RefSeq" id="WP_129519815.1">
    <property type="nucleotide sequence ID" value="NZ_SDPN01000006.1"/>
</dbReference>
<dbReference type="EMBL" id="SDPN01000006">
    <property type="protein sequence ID" value="RXZ72261.1"/>
    <property type="molecule type" value="Genomic_DNA"/>
</dbReference>
<dbReference type="CDD" id="cd00082">
    <property type="entry name" value="HisKA"/>
    <property type="match status" value="1"/>
</dbReference>
<evidence type="ECO:0000256" key="4">
    <source>
        <dbReference type="ARBA" id="ARBA00022553"/>
    </source>
</evidence>
<keyword evidence="11" id="KW-1185">Reference proteome</keyword>
<dbReference type="PROSITE" id="PS50109">
    <property type="entry name" value="HIS_KIN"/>
    <property type="match status" value="1"/>
</dbReference>
<name>A0A4Q2L7H5_9MICO</name>
<keyword evidence="8" id="KW-1133">Transmembrane helix</keyword>
<comment type="catalytic activity">
    <reaction evidence="1">
        <text>ATP + protein L-histidine = ADP + protein N-phospho-L-histidine.</text>
        <dbReference type="EC" id="2.7.13.3"/>
    </reaction>
</comment>
<dbReference type="SUPFAM" id="SSF55874">
    <property type="entry name" value="ATPase domain of HSP90 chaperone/DNA topoisomerase II/histidine kinase"/>
    <property type="match status" value="1"/>
</dbReference>
<feature type="transmembrane region" description="Helical" evidence="8">
    <location>
        <begin position="50"/>
        <end position="71"/>
    </location>
</feature>
<keyword evidence="4" id="KW-0597">Phosphoprotein</keyword>
<dbReference type="InterPro" id="IPR003661">
    <property type="entry name" value="HisK_dim/P_dom"/>
</dbReference>
<feature type="transmembrane region" description="Helical" evidence="8">
    <location>
        <begin position="20"/>
        <end position="43"/>
    </location>
</feature>
<evidence type="ECO:0000259" key="9">
    <source>
        <dbReference type="PROSITE" id="PS50109"/>
    </source>
</evidence>
<dbReference type="Proteomes" id="UP000293865">
    <property type="component" value="Unassembled WGS sequence"/>
</dbReference>
<evidence type="ECO:0000256" key="3">
    <source>
        <dbReference type="ARBA" id="ARBA00012438"/>
    </source>
</evidence>
<dbReference type="InterPro" id="IPR003594">
    <property type="entry name" value="HATPase_dom"/>
</dbReference>
<evidence type="ECO:0000256" key="5">
    <source>
        <dbReference type="ARBA" id="ARBA00022679"/>
    </source>
</evidence>
<comment type="subcellular location">
    <subcellularLocation>
        <location evidence="2">Cell membrane</location>
    </subcellularLocation>
</comment>
<accession>A0A4Q2L7H5</accession>
<dbReference type="InterPro" id="IPR036097">
    <property type="entry name" value="HisK_dim/P_sf"/>
</dbReference>
<dbReference type="InterPro" id="IPR005467">
    <property type="entry name" value="His_kinase_dom"/>
</dbReference>
<dbReference type="Gene3D" id="1.10.287.130">
    <property type="match status" value="1"/>
</dbReference>
<dbReference type="OrthoDB" id="9757990at2"/>
<dbReference type="InterPro" id="IPR036890">
    <property type="entry name" value="HATPase_C_sf"/>
</dbReference>
<dbReference type="Gene3D" id="3.30.450.20">
    <property type="entry name" value="PAS domain"/>
    <property type="match status" value="1"/>
</dbReference>
<reference evidence="10 11" key="1">
    <citation type="submission" date="2019-01" db="EMBL/GenBank/DDBJ databases">
        <title>Agromyces.</title>
        <authorList>
            <person name="Li J."/>
        </authorList>
    </citation>
    <scope>NUCLEOTIDE SEQUENCE [LARGE SCALE GENOMIC DNA]</scope>
    <source>
        <strain evidence="10 11">DSM 15934</strain>
    </source>
</reference>
<dbReference type="SMART" id="SM00387">
    <property type="entry name" value="HATPase_c"/>
    <property type="match status" value="1"/>
</dbReference>
<dbReference type="Gene3D" id="3.30.565.10">
    <property type="entry name" value="Histidine kinase-like ATPase, C-terminal domain"/>
    <property type="match status" value="1"/>
</dbReference>
<sequence>MGGTGEPRRGSAAATLDRSVILSQLLFGAVVVVFVFTLLVFLPESASRPLMLYGVGVAFVVTGVTVVIPWHRLPHDLVMLVPIIDIVAVGLMRLGDPATGVGLLWVFPTLWLASYFGLRGAVIAVSSSAGLVWLTEIITGRALTAGSIPGVVLLPMALLFVATSAVLTSRRTSAQRVLLRTQAGQVERALRRANRQESLIAEVLNAVDFGVVRLDREGHGAVMNTAYARLYRLDMAVPDAARFGVAFAEDRVTPLTPDELPFNRAARGDEFDNVITWIPRGGAELAAVAVTSRRLYDGDNEPDGSVLVARDVTAELLAVRARDDLVASVSHELRTPMTSVLGFVDLSLDDPDLPSGVRRNLEIMERNGERMLQLIASILQSARQADAPSQLELGDTDLGSIVLESVESLRPRSDERALTVTVTTAEHAIVRADPFRIRQVVDNVLSNAIKYNHTGGEVTLGVTADGDTAWIVVRDGGTGIPEAELPRVFDRFFRSESVRQGSVHGSGLGLGIARDFVELHGGRLSIDSEEGHGTTVIITLPVAGPGAA</sequence>
<feature type="domain" description="Histidine kinase" evidence="9">
    <location>
        <begin position="328"/>
        <end position="544"/>
    </location>
</feature>
<dbReference type="PANTHER" id="PTHR43711">
    <property type="entry name" value="TWO-COMPONENT HISTIDINE KINASE"/>
    <property type="match status" value="1"/>
</dbReference>
<keyword evidence="5" id="KW-0808">Transferase</keyword>
<protein>
    <recommendedName>
        <fullName evidence="3">histidine kinase</fullName>
        <ecNumber evidence="3">2.7.13.3</ecNumber>
    </recommendedName>
</protein>
<evidence type="ECO:0000256" key="2">
    <source>
        <dbReference type="ARBA" id="ARBA00004236"/>
    </source>
</evidence>
<dbReference type="InterPro" id="IPR004358">
    <property type="entry name" value="Sig_transdc_His_kin-like_C"/>
</dbReference>
<evidence type="ECO:0000256" key="1">
    <source>
        <dbReference type="ARBA" id="ARBA00000085"/>
    </source>
</evidence>
<keyword evidence="6 10" id="KW-0418">Kinase</keyword>
<dbReference type="InterPro" id="IPR050736">
    <property type="entry name" value="Sensor_HK_Regulatory"/>
</dbReference>
<gene>
    <name evidence="10" type="ORF">ESP51_05095</name>
</gene>
<dbReference type="EC" id="2.7.13.3" evidence="3"/>
<comment type="caution">
    <text evidence="10">The sequence shown here is derived from an EMBL/GenBank/DDBJ whole genome shotgun (WGS) entry which is preliminary data.</text>
</comment>
<dbReference type="PRINTS" id="PR00344">
    <property type="entry name" value="BCTRLSENSOR"/>
</dbReference>
<proteinExistence type="predicted"/>
<evidence type="ECO:0000313" key="11">
    <source>
        <dbReference type="Proteomes" id="UP000293865"/>
    </source>
</evidence>
<dbReference type="SUPFAM" id="SSF55785">
    <property type="entry name" value="PYP-like sensor domain (PAS domain)"/>
    <property type="match status" value="1"/>
</dbReference>
<keyword evidence="8" id="KW-0472">Membrane</keyword>
<dbReference type="Pfam" id="PF02518">
    <property type="entry name" value="HATPase_c"/>
    <property type="match status" value="1"/>
</dbReference>
<evidence type="ECO:0000256" key="7">
    <source>
        <dbReference type="ARBA" id="ARBA00023012"/>
    </source>
</evidence>
<dbReference type="GO" id="GO:0005886">
    <property type="term" value="C:plasma membrane"/>
    <property type="evidence" value="ECO:0007669"/>
    <property type="project" value="UniProtKB-SubCell"/>
</dbReference>
<dbReference type="SUPFAM" id="SSF47384">
    <property type="entry name" value="Homodimeric domain of signal transducing histidine kinase"/>
    <property type="match status" value="1"/>
</dbReference>
<dbReference type="GO" id="GO:0000155">
    <property type="term" value="F:phosphorelay sensor kinase activity"/>
    <property type="evidence" value="ECO:0007669"/>
    <property type="project" value="InterPro"/>
</dbReference>
<feature type="transmembrane region" description="Helical" evidence="8">
    <location>
        <begin position="102"/>
        <end position="125"/>
    </location>
</feature>
<dbReference type="Pfam" id="PF00512">
    <property type="entry name" value="HisKA"/>
    <property type="match status" value="1"/>
</dbReference>
<feature type="transmembrane region" description="Helical" evidence="8">
    <location>
        <begin position="145"/>
        <end position="167"/>
    </location>
</feature>
<dbReference type="FunFam" id="3.30.565.10:FF:000006">
    <property type="entry name" value="Sensor histidine kinase WalK"/>
    <property type="match status" value="1"/>
</dbReference>
<dbReference type="SMART" id="SM00388">
    <property type="entry name" value="HisKA"/>
    <property type="match status" value="1"/>
</dbReference>
<organism evidence="10 11">
    <name type="scientific">Agromyces albus</name>
    <dbReference type="NCBI Taxonomy" id="205332"/>
    <lineage>
        <taxon>Bacteria</taxon>
        <taxon>Bacillati</taxon>
        <taxon>Actinomycetota</taxon>
        <taxon>Actinomycetes</taxon>
        <taxon>Micrococcales</taxon>
        <taxon>Microbacteriaceae</taxon>
        <taxon>Agromyces</taxon>
    </lineage>
</organism>
<keyword evidence="7" id="KW-0902">Two-component regulatory system</keyword>
<evidence type="ECO:0000313" key="10">
    <source>
        <dbReference type="EMBL" id="RXZ72261.1"/>
    </source>
</evidence>
<evidence type="ECO:0000256" key="8">
    <source>
        <dbReference type="SAM" id="Phobius"/>
    </source>
</evidence>
<evidence type="ECO:0000256" key="6">
    <source>
        <dbReference type="ARBA" id="ARBA00022777"/>
    </source>
</evidence>
<dbReference type="PANTHER" id="PTHR43711:SF1">
    <property type="entry name" value="HISTIDINE KINASE 1"/>
    <property type="match status" value="1"/>
</dbReference>